<dbReference type="GeneID" id="93193334"/>
<dbReference type="InterPro" id="IPR056509">
    <property type="entry name" value="Imm33-like"/>
</dbReference>
<comment type="caution">
    <text evidence="2">The sequence shown here is derived from an EMBL/GenBank/DDBJ whole genome shotgun (WGS) entry which is preliminary data.</text>
</comment>
<evidence type="ECO:0000313" key="2">
    <source>
        <dbReference type="EMBL" id="KKL41145.1"/>
    </source>
</evidence>
<dbReference type="RefSeq" id="WP_039352014.1">
    <property type="nucleotide sequence ID" value="NZ_LASD01000006.1"/>
</dbReference>
<dbReference type="AlphaFoldDB" id="A0ABD4AUM2"/>
<dbReference type="Pfam" id="PF24719">
    <property type="entry name" value="Imm33-like"/>
    <property type="match status" value="1"/>
</dbReference>
<reference evidence="2 3" key="1">
    <citation type="submission" date="2015-03" db="EMBL/GenBank/DDBJ databases">
        <title>Draft genome sequences of the Burkholderia contaminans strains LMG 23361 and FFH2055 and Burkholderia cenocepacia K56-2.</title>
        <authorList>
            <person name="Bloodworth R.A."/>
            <person name="Selin C."/>
            <person name="Lopez De Volder M.A."/>
            <person name="Degrossi J."/>
            <person name="Drevinek P."/>
            <person name="Galanternik L."/>
            <person name="Cardona S.T."/>
        </authorList>
    </citation>
    <scope>NUCLEOTIDE SEQUENCE [LARGE SCALE GENOMIC DNA]</scope>
    <source>
        <strain evidence="2 3">LMG 23361</strain>
    </source>
</reference>
<dbReference type="Proteomes" id="UP000034400">
    <property type="component" value="Unassembled WGS sequence"/>
</dbReference>
<evidence type="ECO:0000313" key="3">
    <source>
        <dbReference type="Proteomes" id="UP000034400"/>
    </source>
</evidence>
<dbReference type="EMBL" id="LASD01000006">
    <property type="protein sequence ID" value="KKL41145.1"/>
    <property type="molecule type" value="Genomic_DNA"/>
</dbReference>
<accession>A0ABD4AUM2</accession>
<evidence type="ECO:0000259" key="1">
    <source>
        <dbReference type="Pfam" id="PF24719"/>
    </source>
</evidence>
<feature type="domain" description="Imm33-like" evidence="1">
    <location>
        <begin position="13"/>
        <end position="111"/>
    </location>
</feature>
<proteinExistence type="predicted"/>
<protein>
    <recommendedName>
        <fullName evidence="1">Imm33-like domain-containing protein</fullName>
    </recommendedName>
</protein>
<name>A0ABD4AUM2_9BURK</name>
<sequence>MEQWNSQDLLKLQQDTCKRLALPEAASEEMVAVAISTLEKMPVYGTRIVLSEGGNISWFFHCGEYSDGDDFYQPVHAEHLSELLPSVLKYLRLPPGSKFIIDDQGYEDVWMVQ</sequence>
<organism evidence="2 3">
    <name type="scientific">Burkholderia contaminans LMG 23361</name>
    <dbReference type="NCBI Taxonomy" id="1334628"/>
    <lineage>
        <taxon>Bacteria</taxon>
        <taxon>Pseudomonadati</taxon>
        <taxon>Pseudomonadota</taxon>
        <taxon>Betaproteobacteria</taxon>
        <taxon>Burkholderiales</taxon>
        <taxon>Burkholderiaceae</taxon>
        <taxon>Burkholderia</taxon>
        <taxon>Burkholderia cepacia complex</taxon>
    </lineage>
</organism>
<gene>
    <name evidence="2" type="ORF">WR31_16160</name>
</gene>